<feature type="domain" description="EF-hand" evidence="2">
    <location>
        <begin position="82"/>
        <end position="110"/>
    </location>
</feature>
<evidence type="ECO:0000313" key="4">
    <source>
        <dbReference type="Proteomes" id="UP000037460"/>
    </source>
</evidence>
<proteinExistence type="predicted"/>
<gene>
    <name evidence="3" type="ORF">Ctob_014495</name>
</gene>
<keyword evidence="1" id="KW-0106">Calcium</keyword>
<protein>
    <recommendedName>
        <fullName evidence="2">EF-hand domain-containing protein</fullName>
    </recommendedName>
</protein>
<dbReference type="SUPFAM" id="SSF47473">
    <property type="entry name" value="EF-hand"/>
    <property type="match status" value="1"/>
</dbReference>
<evidence type="ECO:0000259" key="2">
    <source>
        <dbReference type="PROSITE" id="PS50222"/>
    </source>
</evidence>
<keyword evidence="4" id="KW-1185">Reference proteome</keyword>
<organism evidence="3 4">
    <name type="scientific">Chrysochromulina tobinii</name>
    <dbReference type="NCBI Taxonomy" id="1460289"/>
    <lineage>
        <taxon>Eukaryota</taxon>
        <taxon>Haptista</taxon>
        <taxon>Haptophyta</taxon>
        <taxon>Prymnesiophyceae</taxon>
        <taxon>Prymnesiales</taxon>
        <taxon>Chrysochromulinaceae</taxon>
        <taxon>Chrysochromulina</taxon>
    </lineage>
</organism>
<evidence type="ECO:0000313" key="3">
    <source>
        <dbReference type="EMBL" id="KOO27765.1"/>
    </source>
</evidence>
<dbReference type="Proteomes" id="UP000037460">
    <property type="component" value="Unassembled WGS sequence"/>
</dbReference>
<dbReference type="EMBL" id="JWZX01002670">
    <property type="protein sequence ID" value="KOO27765.1"/>
    <property type="molecule type" value="Genomic_DNA"/>
</dbReference>
<name>A0A0M0JMP2_9EUKA</name>
<dbReference type="AlphaFoldDB" id="A0A0M0JMP2"/>
<dbReference type="Gene3D" id="1.10.238.10">
    <property type="entry name" value="EF-hand"/>
    <property type="match status" value="1"/>
</dbReference>
<reference evidence="4" key="1">
    <citation type="journal article" date="2015" name="PLoS Genet.">
        <title>Genome Sequence and Transcriptome Analyses of Chrysochromulina tobin: Metabolic Tools for Enhanced Algal Fitness in the Prominent Order Prymnesiales (Haptophyceae).</title>
        <authorList>
            <person name="Hovde B.T."/>
            <person name="Deodato C.R."/>
            <person name="Hunsperger H.M."/>
            <person name="Ryken S.A."/>
            <person name="Yost W."/>
            <person name="Jha R.K."/>
            <person name="Patterson J."/>
            <person name="Monnat R.J. Jr."/>
            <person name="Barlow S.B."/>
            <person name="Starkenburg S.R."/>
            <person name="Cattolico R.A."/>
        </authorList>
    </citation>
    <scope>NUCLEOTIDE SEQUENCE</scope>
    <source>
        <strain evidence="4">CCMP291</strain>
    </source>
</reference>
<dbReference type="InterPro" id="IPR002048">
    <property type="entry name" value="EF_hand_dom"/>
</dbReference>
<dbReference type="PROSITE" id="PS00018">
    <property type="entry name" value="EF_HAND_1"/>
    <property type="match status" value="1"/>
</dbReference>
<dbReference type="InterPro" id="IPR018247">
    <property type="entry name" value="EF_Hand_1_Ca_BS"/>
</dbReference>
<dbReference type="Pfam" id="PF13202">
    <property type="entry name" value="EF-hand_5"/>
    <property type="match status" value="1"/>
</dbReference>
<dbReference type="InterPro" id="IPR011992">
    <property type="entry name" value="EF-hand-dom_pair"/>
</dbReference>
<evidence type="ECO:0000256" key="1">
    <source>
        <dbReference type="ARBA" id="ARBA00022837"/>
    </source>
</evidence>
<dbReference type="GO" id="GO:0005509">
    <property type="term" value="F:calcium ion binding"/>
    <property type="evidence" value="ECO:0007669"/>
    <property type="project" value="InterPro"/>
</dbReference>
<dbReference type="PROSITE" id="PS50222">
    <property type="entry name" value="EF_HAND_2"/>
    <property type="match status" value="1"/>
</dbReference>
<comment type="caution">
    <text evidence="3">The sequence shown here is derived from an EMBL/GenBank/DDBJ whole genome shotgun (WGS) entry which is preliminary data.</text>
</comment>
<sequence>MLDAAAPPLPLAAPTAPVSGDALREALYGMLEDGRMETLFRHADVDGSGALEHVRQLVDYTQSVLEAKVAAYDKRQQSADLAIISNLDRDGNGFIDLSEFLGLSKYTSISEVLIALRMPSPRNADAAESSFCWLRWRASDIATHVFIAARKL</sequence>
<accession>A0A0M0JMP2</accession>